<accession>A0A0C2M3T8</accession>
<gene>
    <name evidence="2" type="ORF">RF11_08233</name>
</gene>
<dbReference type="EMBL" id="JWZT01005279">
    <property type="protein sequence ID" value="KII61680.1"/>
    <property type="molecule type" value="Genomic_DNA"/>
</dbReference>
<sequence length="210" mass="24192">MGSVSFSGLIVYVTLSLINFGLRNPEKAKLLYLLNCNNSSPTLAHFHYVIQLSCISSFALREFGEIGGMKSAIFHSSPPVENFQQMALENYDIHFENINAVNYASQHATIKEWSKSVQENDFFDILNNPLETELSILPIDDLYIRFNWIMPLKTRYTEKRNFTDNLGNQFEVNMMRMVNLLKYYHDTELKASIVSIQLQNTSFRSCGCFT</sequence>
<feature type="domain" description="Serpin" evidence="1">
    <location>
        <begin position="4"/>
        <end position="200"/>
    </location>
</feature>
<proteinExistence type="predicted"/>
<dbReference type="InterPro" id="IPR042185">
    <property type="entry name" value="Serpin_sf_2"/>
</dbReference>
<reference evidence="2 3" key="1">
    <citation type="journal article" date="2014" name="Genome Biol. Evol.">
        <title>The genome of the myxosporean Thelohanellus kitauei shows adaptations to nutrient acquisition within its fish host.</title>
        <authorList>
            <person name="Yang Y."/>
            <person name="Xiong J."/>
            <person name="Zhou Z."/>
            <person name="Huo F."/>
            <person name="Miao W."/>
            <person name="Ran C."/>
            <person name="Liu Y."/>
            <person name="Zhang J."/>
            <person name="Feng J."/>
            <person name="Wang M."/>
            <person name="Wang M."/>
            <person name="Wang L."/>
            <person name="Yao B."/>
        </authorList>
    </citation>
    <scope>NUCLEOTIDE SEQUENCE [LARGE SCALE GENOMIC DNA]</scope>
    <source>
        <strain evidence="2">Wuqing</strain>
    </source>
</reference>
<dbReference type="Gene3D" id="2.30.39.10">
    <property type="entry name" value="Alpha-1-antitrypsin, domain 1"/>
    <property type="match status" value="1"/>
</dbReference>
<comment type="caution">
    <text evidence="2">The sequence shown here is derived from an EMBL/GenBank/DDBJ whole genome shotgun (WGS) entry which is preliminary data.</text>
</comment>
<dbReference type="InterPro" id="IPR036186">
    <property type="entry name" value="Serpin_sf"/>
</dbReference>
<dbReference type="Gene3D" id="3.30.497.10">
    <property type="entry name" value="Antithrombin, subunit I, domain 2"/>
    <property type="match status" value="1"/>
</dbReference>
<dbReference type="InterPro" id="IPR042178">
    <property type="entry name" value="Serpin_sf_1"/>
</dbReference>
<evidence type="ECO:0000313" key="3">
    <source>
        <dbReference type="Proteomes" id="UP000031668"/>
    </source>
</evidence>
<evidence type="ECO:0000313" key="2">
    <source>
        <dbReference type="EMBL" id="KII61680.1"/>
    </source>
</evidence>
<dbReference type="InterPro" id="IPR023796">
    <property type="entry name" value="Serpin_dom"/>
</dbReference>
<evidence type="ECO:0000259" key="1">
    <source>
        <dbReference type="Pfam" id="PF00079"/>
    </source>
</evidence>
<name>A0A0C2M3T8_THEKT</name>
<dbReference type="Pfam" id="PF00079">
    <property type="entry name" value="Serpin"/>
    <property type="match status" value="1"/>
</dbReference>
<dbReference type="AlphaFoldDB" id="A0A0C2M3T8"/>
<organism evidence="2 3">
    <name type="scientific">Thelohanellus kitauei</name>
    <name type="common">Myxosporean</name>
    <dbReference type="NCBI Taxonomy" id="669202"/>
    <lineage>
        <taxon>Eukaryota</taxon>
        <taxon>Metazoa</taxon>
        <taxon>Cnidaria</taxon>
        <taxon>Myxozoa</taxon>
        <taxon>Myxosporea</taxon>
        <taxon>Bivalvulida</taxon>
        <taxon>Platysporina</taxon>
        <taxon>Myxobolidae</taxon>
        <taxon>Thelohanellus</taxon>
    </lineage>
</organism>
<dbReference type="OrthoDB" id="678831at2759"/>
<protein>
    <recommendedName>
        <fullName evidence="1">Serpin domain-containing protein</fullName>
    </recommendedName>
</protein>
<dbReference type="Proteomes" id="UP000031668">
    <property type="component" value="Unassembled WGS sequence"/>
</dbReference>
<keyword evidence="3" id="KW-1185">Reference proteome</keyword>
<dbReference type="SUPFAM" id="SSF56574">
    <property type="entry name" value="Serpins"/>
    <property type="match status" value="1"/>
</dbReference>